<dbReference type="OrthoDB" id="1081386at2"/>
<organism evidence="3 4">
    <name type="scientific">Phocaeicola massiliensis B84634 = Timone 84634 = DSM 17679 = JCM 13223</name>
    <dbReference type="NCBI Taxonomy" id="1121098"/>
    <lineage>
        <taxon>Bacteria</taxon>
        <taxon>Pseudomonadati</taxon>
        <taxon>Bacteroidota</taxon>
        <taxon>Bacteroidia</taxon>
        <taxon>Bacteroidales</taxon>
        <taxon>Bacteroidaceae</taxon>
        <taxon>Phocaeicola</taxon>
    </lineage>
</organism>
<dbReference type="InterPro" id="IPR009589">
    <property type="entry name" value="PH_YyaB-like"/>
</dbReference>
<feature type="transmembrane region" description="Helical" evidence="1">
    <location>
        <begin position="12"/>
        <end position="30"/>
    </location>
</feature>
<evidence type="ECO:0000313" key="3">
    <source>
        <dbReference type="EMBL" id="EOA52327.1"/>
    </source>
</evidence>
<accession>U6R8M2</accession>
<dbReference type="STRING" id="1121098.HMPREF1534_03753"/>
<reference evidence="3 4" key="1">
    <citation type="submission" date="2013-04" db="EMBL/GenBank/DDBJ databases">
        <title>The Genome Sequence of Bacteroides massiliensis DSM 17679.</title>
        <authorList>
            <consortium name="The Broad Institute Genomics Platform"/>
            <person name="Earl A."/>
            <person name="Ward D."/>
            <person name="Feldgarden M."/>
            <person name="Gevers D."/>
            <person name="Martens E."/>
            <person name="Fenner L."/>
            <person name="Roux V."/>
            <person name="Mallet M.N."/>
            <person name="Raoult D."/>
            <person name="Walker B."/>
            <person name="Young S."/>
            <person name="Zeng Q."/>
            <person name="Gargeya S."/>
            <person name="Fitzgerald M."/>
            <person name="Haas B."/>
            <person name="Abouelleil A."/>
            <person name="Allen A.W."/>
            <person name="Alvarado L."/>
            <person name="Arachchi H.M."/>
            <person name="Berlin A.M."/>
            <person name="Chapman S.B."/>
            <person name="Gainer-Dewar J."/>
            <person name="Goldberg J."/>
            <person name="Griggs A."/>
            <person name="Gujja S."/>
            <person name="Hansen M."/>
            <person name="Howarth C."/>
            <person name="Imamovic A."/>
            <person name="Ireland A."/>
            <person name="Larimer J."/>
            <person name="McCowan C."/>
            <person name="Murphy C."/>
            <person name="Pearson M."/>
            <person name="Poon T.W."/>
            <person name="Priest M."/>
            <person name="Roberts A."/>
            <person name="Saif S."/>
            <person name="Shea T."/>
            <person name="Sisk P."/>
            <person name="Sykes S."/>
            <person name="Wortman J."/>
            <person name="Nusbaum C."/>
            <person name="Birren B."/>
        </authorList>
    </citation>
    <scope>NUCLEOTIDE SEQUENCE [LARGE SCALE GENOMIC DNA]</scope>
    <source>
        <strain evidence="4">B84634 / Timone 84634 / DSM 17679 / JCM 13223</strain>
    </source>
</reference>
<dbReference type="HOGENOM" id="CLU_137935_1_0_10"/>
<dbReference type="GO" id="GO:0030153">
    <property type="term" value="P:bacteriocin immunity"/>
    <property type="evidence" value="ECO:0007669"/>
    <property type="project" value="InterPro"/>
</dbReference>
<dbReference type="GeneID" id="60060435"/>
<dbReference type="Pfam" id="PF06713">
    <property type="entry name" value="bPH_4"/>
    <property type="match status" value="1"/>
</dbReference>
<evidence type="ECO:0000259" key="2">
    <source>
        <dbReference type="Pfam" id="PF06713"/>
    </source>
</evidence>
<evidence type="ECO:0000313" key="4">
    <source>
        <dbReference type="Proteomes" id="UP000017831"/>
    </source>
</evidence>
<name>U6R8M2_9BACT</name>
<feature type="transmembrane region" description="Helical" evidence="1">
    <location>
        <begin position="36"/>
        <end position="52"/>
    </location>
</feature>
<keyword evidence="1" id="KW-0472">Membrane</keyword>
<dbReference type="eggNOG" id="ENOG5033MG3">
    <property type="taxonomic scope" value="Bacteria"/>
</dbReference>
<sequence>MNRTFHVKISGTTHLFLILFTLIMLVAFWYKGAALIGMFFAMIVIINIERIIHSTYTLTADGNLVIYNGRFQKEKNIPLSRITDVELKRLFGLKHLRFTRYVLVHYDNDKVIDLLPEKPEEFMNALVRRLEHKEEDEDTF</sequence>
<evidence type="ECO:0000256" key="1">
    <source>
        <dbReference type="SAM" id="Phobius"/>
    </source>
</evidence>
<proteinExistence type="predicted"/>
<keyword evidence="1" id="KW-0812">Transmembrane</keyword>
<dbReference type="PATRIC" id="fig|1121098.3.peg.3833"/>
<dbReference type="EMBL" id="AQHY01000040">
    <property type="protein sequence ID" value="EOA52327.1"/>
    <property type="molecule type" value="Genomic_DNA"/>
</dbReference>
<keyword evidence="4" id="KW-1185">Reference proteome</keyword>
<comment type="caution">
    <text evidence="3">The sequence shown here is derived from an EMBL/GenBank/DDBJ whole genome shotgun (WGS) entry which is preliminary data.</text>
</comment>
<gene>
    <name evidence="3" type="ORF">HMPREF1534_03753</name>
</gene>
<feature type="domain" description="Uncharacterized protein YyaB-like PH" evidence="2">
    <location>
        <begin position="55"/>
        <end position="129"/>
    </location>
</feature>
<dbReference type="AlphaFoldDB" id="U6R8M2"/>
<dbReference type="Proteomes" id="UP000017831">
    <property type="component" value="Unassembled WGS sequence"/>
</dbReference>
<dbReference type="RefSeq" id="WP_005945027.1">
    <property type="nucleotide sequence ID" value="NZ_KB890319.1"/>
</dbReference>
<protein>
    <recommendedName>
        <fullName evidence="2">Uncharacterized protein YyaB-like PH domain-containing protein</fullName>
    </recommendedName>
</protein>
<keyword evidence="1" id="KW-1133">Transmembrane helix</keyword>